<dbReference type="EMBL" id="MUYB01000049">
    <property type="protein sequence ID" value="OOS01112.1"/>
    <property type="molecule type" value="Genomic_DNA"/>
</dbReference>
<comment type="caution">
    <text evidence="1">The sequence shown here is derived from an EMBL/GenBank/DDBJ whole genome shotgun (WGS) entry which is preliminary data.</text>
</comment>
<dbReference type="Proteomes" id="UP000190023">
    <property type="component" value="Unassembled WGS sequence"/>
</dbReference>
<dbReference type="STRING" id="123822.B0188_09990"/>
<proteinExistence type="predicted"/>
<reference evidence="1 2" key="1">
    <citation type="submission" date="2017-02" db="EMBL/GenBank/DDBJ databases">
        <title>Draft genome sequence of Haemophilus felis CCUG 31170 type strain.</title>
        <authorList>
            <person name="Engstrom-Jakobsson H."/>
            <person name="Salva-Serra F."/>
            <person name="Thorell K."/>
            <person name="Gonzales-Siles L."/>
            <person name="Karlsson R."/>
            <person name="Boulund F."/>
            <person name="Engstrand L."/>
            <person name="Kristiansson E."/>
            <person name="Moore E."/>
        </authorList>
    </citation>
    <scope>NUCLEOTIDE SEQUENCE [LARGE SCALE GENOMIC DNA]</scope>
    <source>
        <strain evidence="1 2">CCUG 31170</strain>
    </source>
</reference>
<dbReference type="InterPro" id="IPR001387">
    <property type="entry name" value="Cro/C1-type_HTH"/>
</dbReference>
<accession>A0A1T0AVS3</accession>
<organism evidence="1 2">
    <name type="scientific">[Haemophilus] felis</name>
    <dbReference type="NCBI Taxonomy" id="123822"/>
    <lineage>
        <taxon>Bacteria</taxon>
        <taxon>Pseudomonadati</taxon>
        <taxon>Pseudomonadota</taxon>
        <taxon>Gammaproteobacteria</taxon>
        <taxon>Pasteurellales</taxon>
        <taxon>Pasteurellaceae</taxon>
    </lineage>
</organism>
<dbReference type="CDD" id="cd00093">
    <property type="entry name" value="HTH_XRE"/>
    <property type="match status" value="1"/>
</dbReference>
<sequence length="147" mass="16006">MTLYHFSILIRDASRHTDNLEDRLFEAGCDDALVCFHNNAVYLEFDRSASDAKTAIHSALENIRTAGFADLVVQEAGVSSLSEIAARAGLSRAALSQFANGKRAKDFPSPVYGVASGSALYSWREVAQWLHGRNLLSQAQFEVAKAA</sequence>
<dbReference type="AlphaFoldDB" id="A0A1T0AVS3"/>
<dbReference type="OrthoDB" id="7860618at2"/>
<keyword evidence="2" id="KW-1185">Reference proteome</keyword>
<gene>
    <name evidence="1" type="ORF">B0188_09990</name>
</gene>
<name>A0A1T0AVS3_9PAST</name>
<evidence type="ECO:0000313" key="2">
    <source>
        <dbReference type="Proteomes" id="UP000190023"/>
    </source>
</evidence>
<protein>
    <submittedName>
        <fullName evidence="1">Transcriptional regulator</fullName>
    </submittedName>
</protein>
<evidence type="ECO:0000313" key="1">
    <source>
        <dbReference type="EMBL" id="OOS01112.1"/>
    </source>
</evidence>